<organism evidence="2">
    <name type="scientific">Rhodosorus marinus</name>
    <dbReference type="NCBI Taxonomy" id="101924"/>
    <lineage>
        <taxon>Eukaryota</taxon>
        <taxon>Rhodophyta</taxon>
        <taxon>Stylonematophyceae</taxon>
        <taxon>Stylonematales</taxon>
        <taxon>Stylonemataceae</taxon>
        <taxon>Rhodosorus</taxon>
    </lineage>
</organism>
<dbReference type="AlphaFoldDB" id="A0A7S2ZH56"/>
<feature type="region of interest" description="Disordered" evidence="1">
    <location>
        <begin position="40"/>
        <end position="69"/>
    </location>
</feature>
<evidence type="ECO:0000313" key="2">
    <source>
        <dbReference type="EMBL" id="CAE0039966.1"/>
    </source>
</evidence>
<dbReference type="EMBL" id="HBHW01010424">
    <property type="protein sequence ID" value="CAE0039966.1"/>
    <property type="molecule type" value="Transcribed_RNA"/>
</dbReference>
<feature type="compositionally biased region" description="Basic and acidic residues" evidence="1">
    <location>
        <begin position="44"/>
        <end position="62"/>
    </location>
</feature>
<accession>A0A7S2ZH56</accession>
<evidence type="ECO:0000256" key="1">
    <source>
        <dbReference type="SAM" id="MobiDB-lite"/>
    </source>
</evidence>
<gene>
    <name evidence="2" type="ORF">RMAR00112_LOCUS7925</name>
</gene>
<name>A0A7S2ZH56_9RHOD</name>
<protein>
    <submittedName>
        <fullName evidence="2">Uncharacterized protein</fullName>
    </submittedName>
</protein>
<proteinExistence type="predicted"/>
<reference evidence="2" key="1">
    <citation type="submission" date="2021-01" db="EMBL/GenBank/DDBJ databases">
        <authorList>
            <person name="Corre E."/>
            <person name="Pelletier E."/>
            <person name="Niang G."/>
            <person name="Scheremetjew M."/>
            <person name="Finn R."/>
            <person name="Kale V."/>
            <person name="Holt S."/>
            <person name="Cochrane G."/>
            <person name="Meng A."/>
            <person name="Brown T."/>
            <person name="Cohen L."/>
        </authorList>
    </citation>
    <scope>NUCLEOTIDE SEQUENCE</scope>
    <source>
        <strain evidence="2">CCMP 769</strain>
    </source>
</reference>
<sequence>MYLEKAVLSRRFYGRGRCCAVDPGFRRLCSGIDLDSMAGSGRAIGKERRSKAEPAQTERSRSGDGQVDCGPVPMSLVDSLKGIELVDDAEPLTPTVKQPSVASLLNQLQRNAMKKAATKQKKTRVECWNTTSPFSSEWLSRNKPSVSHFKLVNDLHSALVAKGLLPELERKEIAGKCNTWRVELRTGQITAKSLYMTSRAQAREDAARILHPELQRIAEKKRIIRKPEQSSQTR</sequence>